<gene>
    <name evidence="1" type="ORF">KP509_11G093200</name>
</gene>
<dbReference type="OMA" id="YYHYVRE"/>
<organism evidence="1 2">
    <name type="scientific">Ceratopteris richardii</name>
    <name type="common">Triangle waterfern</name>
    <dbReference type="NCBI Taxonomy" id="49495"/>
    <lineage>
        <taxon>Eukaryota</taxon>
        <taxon>Viridiplantae</taxon>
        <taxon>Streptophyta</taxon>
        <taxon>Embryophyta</taxon>
        <taxon>Tracheophyta</taxon>
        <taxon>Polypodiopsida</taxon>
        <taxon>Polypodiidae</taxon>
        <taxon>Polypodiales</taxon>
        <taxon>Pteridineae</taxon>
        <taxon>Pteridaceae</taxon>
        <taxon>Parkerioideae</taxon>
        <taxon>Ceratopteris</taxon>
    </lineage>
</organism>
<evidence type="ECO:0008006" key="3">
    <source>
        <dbReference type="Google" id="ProtNLM"/>
    </source>
</evidence>
<protein>
    <recommendedName>
        <fullName evidence="3">Retrovirus-related Pol polyprotein from transposon TNT 1-94</fullName>
    </recommendedName>
</protein>
<keyword evidence="2" id="KW-1185">Reference proteome</keyword>
<name>A0A8T2U0R9_CERRI</name>
<sequence>MIGSKPITWSSKKQPSVALSSMEAEYRGLAFATCEAMWIKKLLADLEVQVGTIPIYGDNMSSIYLARNSMFHARSKHTKVYYHYVREKILSKDVEIKFIRTKEQVADIA</sequence>
<dbReference type="Proteomes" id="UP000825935">
    <property type="component" value="Chromosome 11"/>
</dbReference>
<comment type="caution">
    <text evidence="1">The sequence shown here is derived from an EMBL/GenBank/DDBJ whole genome shotgun (WGS) entry which is preliminary data.</text>
</comment>
<dbReference type="AlphaFoldDB" id="A0A8T2U0R9"/>
<proteinExistence type="predicted"/>
<dbReference type="PANTHER" id="PTHR11439">
    <property type="entry name" value="GAG-POL-RELATED RETROTRANSPOSON"/>
    <property type="match status" value="1"/>
</dbReference>
<dbReference type="CDD" id="cd09272">
    <property type="entry name" value="RNase_HI_RT_Ty1"/>
    <property type="match status" value="1"/>
</dbReference>
<reference evidence="1" key="1">
    <citation type="submission" date="2021-08" db="EMBL/GenBank/DDBJ databases">
        <title>WGS assembly of Ceratopteris richardii.</title>
        <authorList>
            <person name="Marchant D.B."/>
            <person name="Chen G."/>
            <person name="Jenkins J."/>
            <person name="Shu S."/>
            <person name="Leebens-Mack J."/>
            <person name="Grimwood J."/>
            <person name="Schmutz J."/>
            <person name="Soltis P."/>
            <person name="Soltis D."/>
            <person name="Chen Z.-H."/>
        </authorList>
    </citation>
    <scope>NUCLEOTIDE SEQUENCE</scope>
    <source>
        <strain evidence="1">Whitten #5841</strain>
        <tissue evidence="1">Leaf</tissue>
    </source>
</reference>
<evidence type="ECO:0000313" key="1">
    <source>
        <dbReference type="EMBL" id="KAH7426269.1"/>
    </source>
</evidence>
<evidence type="ECO:0000313" key="2">
    <source>
        <dbReference type="Proteomes" id="UP000825935"/>
    </source>
</evidence>
<dbReference type="EMBL" id="CM035416">
    <property type="protein sequence ID" value="KAH7426269.1"/>
    <property type="molecule type" value="Genomic_DNA"/>
</dbReference>
<dbReference type="PANTHER" id="PTHR11439:SF483">
    <property type="entry name" value="PEPTIDE SYNTHASE GLIP-LIKE, PUTATIVE (AFU_ORTHOLOGUE AFUA_3G12920)-RELATED"/>
    <property type="match status" value="1"/>
</dbReference>
<accession>A0A8T2U0R9</accession>
<dbReference type="OrthoDB" id="418237at2759"/>